<accession>A0A158K266</accession>
<gene>
    <name evidence="7" type="ORF">AWB68_04732</name>
</gene>
<dbReference type="Pfam" id="PF07690">
    <property type="entry name" value="MFS_1"/>
    <property type="match status" value="1"/>
</dbReference>
<feature type="transmembrane region" description="Helical" evidence="5">
    <location>
        <begin position="170"/>
        <end position="188"/>
    </location>
</feature>
<feature type="transmembrane region" description="Helical" evidence="5">
    <location>
        <begin position="222"/>
        <end position="243"/>
    </location>
</feature>
<feature type="transmembrane region" description="Helical" evidence="5">
    <location>
        <begin position="351"/>
        <end position="370"/>
    </location>
</feature>
<feature type="transmembrane region" description="Helical" evidence="5">
    <location>
        <begin position="263"/>
        <end position="284"/>
    </location>
</feature>
<dbReference type="EMBL" id="FCON02000059">
    <property type="protein sequence ID" value="SAL75226.1"/>
    <property type="molecule type" value="Genomic_DNA"/>
</dbReference>
<feature type="transmembrane region" description="Helical" evidence="5">
    <location>
        <begin position="316"/>
        <end position="339"/>
    </location>
</feature>
<keyword evidence="4 5" id="KW-0472">Membrane</keyword>
<protein>
    <submittedName>
        <fullName evidence="7">Major facilitator family transporter</fullName>
    </submittedName>
</protein>
<keyword evidence="3 5" id="KW-1133">Transmembrane helix</keyword>
<reference evidence="7" key="1">
    <citation type="submission" date="2016-01" db="EMBL/GenBank/DDBJ databases">
        <authorList>
            <person name="Peeters C."/>
        </authorList>
    </citation>
    <scope>NUCLEOTIDE SEQUENCE [LARGE SCALE GENOMIC DNA]</scope>
    <source>
        <strain evidence="7">LMG 22940</strain>
    </source>
</reference>
<comment type="subcellular location">
    <subcellularLocation>
        <location evidence="1">Membrane</location>
        <topology evidence="1">Multi-pass membrane protein</topology>
    </subcellularLocation>
</comment>
<keyword evidence="8" id="KW-1185">Reference proteome</keyword>
<dbReference type="SUPFAM" id="SSF103473">
    <property type="entry name" value="MFS general substrate transporter"/>
    <property type="match status" value="1"/>
</dbReference>
<dbReference type="FunFam" id="1.20.1250.20:FF:000346">
    <property type="entry name" value="Transporter, major facilitator family"/>
    <property type="match status" value="1"/>
</dbReference>
<feature type="transmembrane region" description="Helical" evidence="5">
    <location>
        <begin position="114"/>
        <end position="131"/>
    </location>
</feature>
<evidence type="ECO:0000256" key="3">
    <source>
        <dbReference type="ARBA" id="ARBA00022989"/>
    </source>
</evidence>
<feature type="transmembrane region" description="Helical" evidence="5">
    <location>
        <begin position="382"/>
        <end position="401"/>
    </location>
</feature>
<dbReference type="PANTHER" id="PTHR23508:SF10">
    <property type="entry name" value="CARBOXYLIC ACID TRANSPORTER PROTEIN HOMOLOG"/>
    <property type="match status" value="1"/>
</dbReference>
<evidence type="ECO:0000256" key="4">
    <source>
        <dbReference type="ARBA" id="ARBA00023136"/>
    </source>
</evidence>
<dbReference type="InterPro" id="IPR011701">
    <property type="entry name" value="MFS"/>
</dbReference>
<dbReference type="PROSITE" id="PS50850">
    <property type="entry name" value="MFS"/>
    <property type="match status" value="1"/>
</dbReference>
<feature type="transmembrane region" description="Helical" evidence="5">
    <location>
        <begin position="53"/>
        <end position="72"/>
    </location>
</feature>
<feature type="domain" description="Major facilitator superfamily (MFS) profile" evidence="6">
    <location>
        <begin position="15"/>
        <end position="405"/>
    </location>
</feature>
<organism evidence="7 8">
    <name type="scientific">Caballeronia choica</name>
    <dbReference type="NCBI Taxonomy" id="326476"/>
    <lineage>
        <taxon>Bacteria</taxon>
        <taxon>Pseudomonadati</taxon>
        <taxon>Pseudomonadota</taxon>
        <taxon>Betaproteobacteria</taxon>
        <taxon>Burkholderiales</taxon>
        <taxon>Burkholderiaceae</taxon>
        <taxon>Caballeronia</taxon>
    </lineage>
</organism>
<dbReference type="InterPro" id="IPR005829">
    <property type="entry name" value="Sugar_transporter_CS"/>
</dbReference>
<feature type="transmembrane region" description="Helical" evidence="5">
    <location>
        <begin position="84"/>
        <end position="102"/>
    </location>
</feature>
<dbReference type="InterPro" id="IPR020846">
    <property type="entry name" value="MFS_dom"/>
</dbReference>
<dbReference type="PANTHER" id="PTHR23508">
    <property type="entry name" value="CARBOXYLIC ACID TRANSPORTER PROTEIN HOMOLOG"/>
    <property type="match status" value="1"/>
</dbReference>
<evidence type="ECO:0000256" key="2">
    <source>
        <dbReference type="ARBA" id="ARBA00022692"/>
    </source>
</evidence>
<evidence type="ECO:0000313" key="7">
    <source>
        <dbReference type="EMBL" id="SAL75226.1"/>
    </source>
</evidence>
<dbReference type="GO" id="GO:0005886">
    <property type="term" value="C:plasma membrane"/>
    <property type="evidence" value="ECO:0007669"/>
    <property type="project" value="TreeGrafter"/>
</dbReference>
<dbReference type="PROSITE" id="PS00216">
    <property type="entry name" value="SUGAR_TRANSPORT_1"/>
    <property type="match status" value="1"/>
</dbReference>
<dbReference type="Gene3D" id="1.20.1250.20">
    <property type="entry name" value="MFS general substrate transporter like domains"/>
    <property type="match status" value="2"/>
</dbReference>
<comment type="caution">
    <text evidence="7">The sequence shown here is derived from an EMBL/GenBank/DDBJ whole genome shotgun (WGS) entry which is preliminary data.</text>
</comment>
<dbReference type="FunFam" id="1.20.1250.20:FF:000253">
    <property type="entry name" value="Transporter, major facilitator family"/>
    <property type="match status" value="1"/>
</dbReference>
<dbReference type="InterPro" id="IPR036259">
    <property type="entry name" value="MFS_trans_sf"/>
</dbReference>
<evidence type="ECO:0000313" key="8">
    <source>
        <dbReference type="Proteomes" id="UP000054770"/>
    </source>
</evidence>
<dbReference type="AlphaFoldDB" id="A0A158K266"/>
<sequence length="428" mass="45808">MFGWFREISGNERRTFWACFGGWALDSLDVQMFSLVIPAIIAEWSISRTQAGLVGGATLVASALGGWIAGMLADRIGRVKTLQWTVAFFSVFTFLCAFAQTYPQFLVLKSLQGFGFGGEWAAGAVLMAEAIRPQHRGKAMGTVQSAWAVGWAAAVLLYALMFSLLPADTAWRVMFGIGILPALLILYVRRGVQEPPAPPRSAARPSATLDRVPLLGIFSPQVLRMTLVGALLGVGAHGGYYALMTWLPTYLKTERHLSVLGTGGYLAVIIVAFFCGCLASAQLLDRIGRRGTILLFSICCVATVVAYLFLPLGNAAMLVLGFPLGFFAAGIPASMGALFSELYPRGTRGTGVGFCYNFGRIVSAGFPVLVGHMSANMGLGTAIGIDAGIAYSIVVVAVLMLPETRGRTLADDLPEREVAVPMPRVHRR</sequence>
<proteinExistence type="predicted"/>
<feature type="transmembrane region" description="Helical" evidence="5">
    <location>
        <begin position="16"/>
        <end position="41"/>
    </location>
</feature>
<dbReference type="RefSeq" id="WP_087646795.1">
    <property type="nucleotide sequence ID" value="NZ_FCON02000059.1"/>
</dbReference>
<keyword evidence="2 5" id="KW-0812">Transmembrane</keyword>
<dbReference type="GO" id="GO:0046943">
    <property type="term" value="F:carboxylic acid transmembrane transporter activity"/>
    <property type="evidence" value="ECO:0007669"/>
    <property type="project" value="TreeGrafter"/>
</dbReference>
<name>A0A158K266_9BURK</name>
<dbReference type="PROSITE" id="PS00217">
    <property type="entry name" value="SUGAR_TRANSPORT_2"/>
    <property type="match status" value="1"/>
</dbReference>
<dbReference type="CDD" id="cd17371">
    <property type="entry name" value="MFS_MucK"/>
    <property type="match status" value="1"/>
</dbReference>
<evidence type="ECO:0000259" key="6">
    <source>
        <dbReference type="PROSITE" id="PS50850"/>
    </source>
</evidence>
<evidence type="ECO:0000256" key="5">
    <source>
        <dbReference type="SAM" id="Phobius"/>
    </source>
</evidence>
<evidence type="ECO:0000256" key="1">
    <source>
        <dbReference type="ARBA" id="ARBA00004141"/>
    </source>
</evidence>
<feature type="transmembrane region" description="Helical" evidence="5">
    <location>
        <begin position="291"/>
        <end position="310"/>
    </location>
</feature>
<feature type="transmembrane region" description="Helical" evidence="5">
    <location>
        <begin position="143"/>
        <end position="164"/>
    </location>
</feature>
<dbReference type="Proteomes" id="UP000054770">
    <property type="component" value="Unassembled WGS sequence"/>
</dbReference>
<dbReference type="OrthoDB" id="183263at2"/>